<proteinExistence type="predicted"/>
<dbReference type="AlphaFoldDB" id="A0A7M5V611"/>
<evidence type="ECO:0000313" key="2">
    <source>
        <dbReference type="EnsemblMetazoa" id="CLYHEMP010218.1"/>
    </source>
</evidence>
<dbReference type="GeneID" id="136815434"/>
<reference evidence="2" key="1">
    <citation type="submission" date="2021-01" db="UniProtKB">
        <authorList>
            <consortium name="EnsemblMetazoa"/>
        </authorList>
    </citation>
    <scope>IDENTIFICATION</scope>
</reference>
<evidence type="ECO:0008006" key="4">
    <source>
        <dbReference type="Google" id="ProtNLM"/>
    </source>
</evidence>
<evidence type="ECO:0000313" key="3">
    <source>
        <dbReference type="Proteomes" id="UP000594262"/>
    </source>
</evidence>
<dbReference type="EnsemblMetazoa" id="CLYHEMT010218.1">
    <property type="protein sequence ID" value="CLYHEMP010218.1"/>
    <property type="gene ID" value="CLYHEMG010218"/>
</dbReference>
<sequence>MKVFLLLLALLAVAQSTYHPGNYARWPRFPEEFRFSYRGTIHGYHCVKIIEPSDPVWKNGDNFFCSKAGNGIRNPGMVWSYAGPKHGMRCFRVYEPSEPKHYNWHDNWLCVPHNSPYHLRFFNHNVKYSKCRCVQWIEPSDPHTWRDNFMCNKD</sequence>
<name>A0A7M5V611_9CNID</name>
<accession>A0A7M5V611</accession>
<protein>
    <recommendedName>
        <fullName evidence="4">Cnidarian restricted protein</fullName>
    </recommendedName>
</protein>
<keyword evidence="3" id="KW-1185">Reference proteome</keyword>
<organism evidence="2 3">
    <name type="scientific">Clytia hemisphaerica</name>
    <dbReference type="NCBI Taxonomy" id="252671"/>
    <lineage>
        <taxon>Eukaryota</taxon>
        <taxon>Metazoa</taxon>
        <taxon>Cnidaria</taxon>
        <taxon>Hydrozoa</taxon>
        <taxon>Hydroidolina</taxon>
        <taxon>Leptothecata</taxon>
        <taxon>Obeliida</taxon>
        <taxon>Clytiidae</taxon>
        <taxon>Clytia</taxon>
    </lineage>
</organism>
<keyword evidence="1" id="KW-0732">Signal</keyword>
<evidence type="ECO:0000256" key="1">
    <source>
        <dbReference type="SAM" id="SignalP"/>
    </source>
</evidence>
<dbReference type="RefSeq" id="XP_066927986.1">
    <property type="nucleotide sequence ID" value="XM_067071885.1"/>
</dbReference>
<feature type="chain" id="PRO_5029560606" description="Cnidarian restricted protein" evidence="1">
    <location>
        <begin position="17"/>
        <end position="154"/>
    </location>
</feature>
<feature type="signal peptide" evidence="1">
    <location>
        <begin position="1"/>
        <end position="16"/>
    </location>
</feature>
<dbReference type="Proteomes" id="UP000594262">
    <property type="component" value="Unplaced"/>
</dbReference>